<evidence type="ECO:0000313" key="2">
    <source>
        <dbReference type="EMBL" id="WUX36048.1"/>
    </source>
</evidence>
<feature type="region of interest" description="Disordered" evidence="1">
    <location>
        <begin position="1"/>
        <end position="40"/>
    </location>
</feature>
<feature type="compositionally biased region" description="Polar residues" evidence="1">
    <location>
        <begin position="31"/>
        <end position="40"/>
    </location>
</feature>
<protein>
    <submittedName>
        <fullName evidence="2">Uncharacterized protein</fullName>
    </submittedName>
</protein>
<proteinExistence type="predicted"/>
<sequence>MPENQSQEPTESEDFEVVAHSEDGEDEAGNCLTNNSDMLQ</sequence>
<name>A0ABZ1ZFC9_STRAQ</name>
<keyword evidence="3" id="KW-1185">Reference proteome</keyword>
<organism evidence="2 3">
    <name type="scientific">Streptomyces anulatus</name>
    <name type="common">Streptomyces chrysomallus</name>
    <dbReference type="NCBI Taxonomy" id="1892"/>
    <lineage>
        <taxon>Bacteria</taxon>
        <taxon>Bacillati</taxon>
        <taxon>Actinomycetota</taxon>
        <taxon>Actinomycetes</taxon>
        <taxon>Kitasatosporales</taxon>
        <taxon>Streptomycetaceae</taxon>
        <taxon>Streptomyces</taxon>
    </lineage>
</organism>
<dbReference type="EMBL" id="CP109491">
    <property type="protein sequence ID" value="WUX36048.1"/>
    <property type="molecule type" value="Genomic_DNA"/>
</dbReference>
<evidence type="ECO:0000256" key="1">
    <source>
        <dbReference type="SAM" id="MobiDB-lite"/>
    </source>
</evidence>
<dbReference type="Proteomes" id="UP001431926">
    <property type="component" value="Chromosome"/>
</dbReference>
<reference evidence="2" key="1">
    <citation type="submission" date="2022-10" db="EMBL/GenBank/DDBJ databases">
        <title>The complete genomes of actinobacterial strains from the NBC collection.</title>
        <authorList>
            <person name="Joergensen T.S."/>
            <person name="Alvarez Arevalo M."/>
            <person name="Sterndorff E.B."/>
            <person name="Faurdal D."/>
            <person name="Vuksanovic O."/>
            <person name="Mourched A.-S."/>
            <person name="Charusanti P."/>
            <person name="Shaw S."/>
            <person name="Blin K."/>
            <person name="Weber T."/>
        </authorList>
    </citation>
    <scope>NUCLEOTIDE SEQUENCE</scope>
    <source>
        <strain evidence="2">NBC_01436</strain>
    </source>
</reference>
<dbReference type="RefSeq" id="WP_257132553.1">
    <property type="nucleotide sequence ID" value="NZ_CP080029.1"/>
</dbReference>
<evidence type="ECO:0000313" key="3">
    <source>
        <dbReference type="Proteomes" id="UP001431926"/>
    </source>
</evidence>
<gene>
    <name evidence="2" type="ORF">OG367_07300</name>
</gene>
<accession>A0ABZ1ZFC9</accession>